<proteinExistence type="predicted"/>
<reference evidence="1" key="1">
    <citation type="submission" date="2021-01" db="EMBL/GenBank/DDBJ databases">
        <title>Whole genome shotgun sequence of Virgisporangium ochraceum NBRC 16418.</title>
        <authorList>
            <person name="Komaki H."/>
            <person name="Tamura T."/>
        </authorList>
    </citation>
    <scope>NUCLEOTIDE SEQUENCE</scope>
    <source>
        <strain evidence="1">NBRC 16418</strain>
    </source>
</reference>
<protein>
    <submittedName>
        <fullName evidence="1">Uncharacterized protein</fullName>
    </submittedName>
</protein>
<keyword evidence="2" id="KW-1185">Reference proteome</keyword>
<dbReference type="Proteomes" id="UP000635606">
    <property type="component" value="Unassembled WGS sequence"/>
</dbReference>
<dbReference type="AlphaFoldDB" id="A0A8J3ZKN9"/>
<comment type="caution">
    <text evidence="1">The sequence shown here is derived from an EMBL/GenBank/DDBJ whole genome shotgun (WGS) entry which is preliminary data.</text>
</comment>
<organism evidence="1 2">
    <name type="scientific">Virgisporangium ochraceum</name>
    <dbReference type="NCBI Taxonomy" id="65505"/>
    <lineage>
        <taxon>Bacteria</taxon>
        <taxon>Bacillati</taxon>
        <taxon>Actinomycetota</taxon>
        <taxon>Actinomycetes</taxon>
        <taxon>Micromonosporales</taxon>
        <taxon>Micromonosporaceae</taxon>
        <taxon>Virgisporangium</taxon>
    </lineage>
</organism>
<evidence type="ECO:0000313" key="1">
    <source>
        <dbReference type="EMBL" id="GIJ65639.1"/>
    </source>
</evidence>
<dbReference type="RefSeq" id="WP_203925644.1">
    <property type="nucleotide sequence ID" value="NZ_BOPH01000007.1"/>
</dbReference>
<name>A0A8J3ZKN9_9ACTN</name>
<accession>A0A8J3ZKN9</accession>
<sequence length="53" mass="5234">MGNLKKFAIAAVVVFVIAYNPSGAAAVLQMLGGLFVDLVDGAGAVAVDLNGGQ</sequence>
<dbReference type="EMBL" id="BOPH01000007">
    <property type="protein sequence ID" value="GIJ65639.1"/>
    <property type="molecule type" value="Genomic_DNA"/>
</dbReference>
<gene>
    <name evidence="1" type="ORF">Voc01_005560</name>
</gene>
<evidence type="ECO:0000313" key="2">
    <source>
        <dbReference type="Proteomes" id="UP000635606"/>
    </source>
</evidence>